<dbReference type="InterPro" id="IPR005941">
    <property type="entry name" value="DapE_proteobac"/>
</dbReference>
<dbReference type="NCBIfam" id="TIGR01246">
    <property type="entry name" value="dapE_proteo"/>
    <property type="match status" value="1"/>
</dbReference>
<evidence type="ECO:0000256" key="3">
    <source>
        <dbReference type="ARBA" id="ARBA00011738"/>
    </source>
</evidence>
<dbReference type="InterPro" id="IPR036264">
    <property type="entry name" value="Bact_exopeptidase_dim_dom"/>
</dbReference>
<keyword evidence="12 15" id="KW-0170">Cobalt</keyword>
<dbReference type="NCBIfam" id="NF009557">
    <property type="entry name" value="PRK13009.1"/>
    <property type="match status" value="1"/>
</dbReference>
<keyword evidence="8 15" id="KW-0378">Hydrolase</keyword>
<evidence type="ECO:0000256" key="10">
    <source>
        <dbReference type="ARBA" id="ARBA00022915"/>
    </source>
</evidence>
<evidence type="ECO:0000256" key="6">
    <source>
        <dbReference type="ARBA" id="ARBA00022605"/>
    </source>
</evidence>
<dbReference type="PANTHER" id="PTHR43808:SF31">
    <property type="entry name" value="N-ACETYL-L-CITRULLINE DEACETYLASE"/>
    <property type="match status" value="1"/>
</dbReference>
<comment type="cofactor">
    <cofactor evidence="15">
        <name>Zn(2+)</name>
        <dbReference type="ChEBI" id="CHEBI:29105"/>
    </cofactor>
    <cofactor evidence="15">
        <name>Co(2+)</name>
        <dbReference type="ChEBI" id="CHEBI:48828"/>
    </cofactor>
    <text evidence="15">Binds 2 Zn(2+) or Co(2+) ions per subunit.</text>
</comment>
<keyword evidence="11 15" id="KW-0457">Lysine biosynthesis</keyword>
<dbReference type="CDD" id="cd03891">
    <property type="entry name" value="M20_DapE_proteobac"/>
    <property type="match status" value="1"/>
</dbReference>
<dbReference type="RefSeq" id="WP_119587407.1">
    <property type="nucleotide sequence ID" value="NZ_CAWODQ010000025.1"/>
</dbReference>
<feature type="binding site" evidence="15">
    <location>
        <position position="125"/>
    </location>
    <ligand>
        <name>Zn(2+)</name>
        <dbReference type="ChEBI" id="CHEBI:29105"/>
        <label>2</label>
    </ligand>
</feature>
<comment type="similarity">
    <text evidence="2 15">Belongs to the peptidase M20A family. DapE subfamily.</text>
</comment>
<dbReference type="InterPro" id="IPR050072">
    <property type="entry name" value="Peptidase_M20A"/>
</dbReference>
<reference evidence="17 18" key="1">
    <citation type="submission" date="2018-08" db="EMBL/GenBank/DDBJ databases">
        <title>Erythrobacter zhengii sp.nov., a bacterium isolated from deep-sea sediment.</title>
        <authorList>
            <person name="Fang C."/>
            <person name="Wu Y.-H."/>
            <person name="Sun C."/>
            <person name="Wang H."/>
            <person name="Cheng H."/>
            <person name="Meng F.-X."/>
            <person name="Wang C.-S."/>
            <person name="Xu X.-W."/>
        </authorList>
    </citation>
    <scope>NUCLEOTIDE SEQUENCE [LARGE SCALE GENOMIC DNA]</scope>
    <source>
        <strain evidence="17 18">V18</strain>
    </source>
</reference>
<dbReference type="PROSITE" id="PS00759">
    <property type="entry name" value="ARGE_DAPE_CPG2_2"/>
    <property type="match status" value="1"/>
</dbReference>
<dbReference type="Pfam" id="PF07687">
    <property type="entry name" value="M20_dimer"/>
    <property type="match status" value="1"/>
</dbReference>
<accession>A0A418NR39</accession>
<dbReference type="InterPro" id="IPR001261">
    <property type="entry name" value="ArgE/DapE_CS"/>
</dbReference>
<feature type="domain" description="Peptidase M20 dimerisation" evidence="16">
    <location>
        <begin position="197"/>
        <end position="301"/>
    </location>
</feature>
<keyword evidence="9 15" id="KW-0862">Zinc</keyword>
<dbReference type="GO" id="GO:0009089">
    <property type="term" value="P:lysine biosynthetic process via diaminopimelate"/>
    <property type="evidence" value="ECO:0007669"/>
    <property type="project" value="UniProtKB-UniRule"/>
</dbReference>
<evidence type="ECO:0000259" key="16">
    <source>
        <dbReference type="Pfam" id="PF07687"/>
    </source>
</evidence>
<feature type="binding site" evidence="15">
    <location>
        <position position="90"/>
    </location>
    <ligand>
        <name>Zn(2+)</name>
        <dbReference type="ChEBI" id="CHEBI:29105"/>
        <label>1</label>
    </ligand>
</feature>
<dbReference type="EC" id="3.5.1.18" evidence="4 15"/>
<keyword evidence="6 15" id="KW-0028">Amino-acid biosynthesis</keyword>
<dbReference type="InterPro" id="IPR002933">
    <property type="entry name" value="Peptidase_M20"/>
</dbReference>
<keyword evidence="18" id="KW-1185">Reference proteome</keyword>
<comment type="function">
    <text evidence="15">Catalyzes the hydrolysis of N-succinyl-L,L-diaminopimelic acid (SDAP), forming succinate and LL-2,6-diaminopimelate (DAP), an intermediate involved in the bacterial biosynthesis of lysine and meso-diaminopimelic acid, an essential component of bacterial cell walls.</text>
</comment>
<dbReference type="InterPro" id="IPR011650">
    <property type="entry name" value="Peptidase_M20_dimer"/>
</dbReference>
<gene>
    <name evidence="15" type="primary">dapE</name>
    <name evidence="17" type="ORF">D2V07_12880</name>
</gene>
<comment type="subunit">
    <text evidence="3 15">Homodimer.</text>
</comment>
<dbReference type="GO" id="GO:0008270">
    <property type="term" value="F:zinc ion binding"/>
    <property type="evidence" value="ECO:0007669"/>
    <property type="project" value="UniProtKB-UniRule"/>
</dbReference>
<evidence type="ECO:0000256" key="7">
    <source>
        <dbReference type="ARBA" id="ARBA00022723"/>
    </source>
</evidence>
<proteinExistence type="inferred from homology"/>
<evidence type="ECO:0000256" key="8">
    <source>
        <dbReference type="ARBA" id="ARBA00022801"/>
    </source>
</evidence>
<name>A0A418NR39_9SPHN</name>
<dbReference type="PANTHER" id="PTHR43808">
    <property type="entry name" value="ACETYLORNITHINE DEACETYLASE"/>
    <property type="match status" value="1"/>
</dbReference>
<evidence type="ECO:0000256" key="2">
    <source>
        <dbReference type="ARBA" id="ARBA00006746"/>
    </source>
</evidence>
<dbReference type="UniPathway" id="UPA00034">
    <property type="reaction ID" value="UER00021"/>
</dbReference>
<feature type="binding site" evidence="15">
    <location>
        <position position="367"/>
    </location>
    <ligand>
        <name>Zn(2+)</name>
        <dbReference type="ChEBI" id="CHEBI:29105"/>
        <label>2</label>
    </ligand>
</feature>
<dbReference type="GO" id="GO:0008777">
    <property type="term" value="F:acetylornithine deacetylase activity"/>
    <property type="evidence" value="ECO:0007669"/>
    <property type="project" value="TreeGrafter"/>
</dbReference>
<dbReference type="GO" id="GO:0019877">
    <property type="term" value="P:diaminopimelate biosynthetic process"/>
    <property type="evidence" value="ECO:0007669"/>
    <property type="project" value="UniProtKB-UniRule"/>
</dbReference>
<dbReference type="EMBL" id="QXFL01000005">
    <property type="protein sequence ID" value="RIV85168.1"/>
    <property type="molecule type" value="Genomic_DNA"/>
</dbReference>
<dbReference type="SUPFAM" id="SSF53187">
    <property type="entry name" value="Zn-dependent exopeptidases"/>
    <property type="match status" value="1"/>
</dbReference>
<feature type="active site" description="Proton acceptor" evidence="15">
    <location>
        <position position="155"/>
    </location>
</feature>
<evidence type="ECO:0000256" key="1">
    <source>
        <dbReference type="ARBA" id="ARBA00005130"/>
    </source>
</evidence>
<evidence type="ECO:0000256" key="5">
    <source>
        <dbReference type="ARBA" id="ARBA00022391"/>
    </source>
</evidence>
<dbReference type="GO" id="GO:0050897">
    <property type="term" value="F:cobalt ion binding"/>
    <property type="evidence" value="ECO:0007669"/>
    <property type="project" value="UniProtKB-UniRule"/>
</dbReference>
<keyword evidence="10 15" id="KW-0220">Diaminopimelate biosynthesis</keyword>
<feature type="binding site" evidence="15">
    <location>
        <position position="184"/>
    </location>
    <ligand>
        <name>Zn(2+)</name>
        <dbReference type="ChEBI" id="CHEBI:29105"/>
        <label>1</label>
    </ligand>
</feature>
<dbReference type="HAMAP" id="MF_01690">
    <property type="entry name" value="DapE"/>
    <property type="match status" value="1"/>
</dbReference>
<evidence type="ECO:0000256" key="4">
    <source>
        <dbReference type="ARBA" id="ARBA00011921"/>
    </source>
</evidence>
<sequence length="401" mass="42596">MDHFAVRGGHQLVSNDPLANARHLIACKSVTPARGPVFDMLQEMLADLGFEVDRFTRGDGPEGTDEEPVENLFAIRRGPAGSPHFAFAGHVDVVPPGDGWSSGPFAPEVRNEPGGDLLYGRGAVDMKGSIACMVAAVAEIPAEAGTLSFIITGDEEGPALHGTRALIDRMRARGDIPDLCLVGEPTSVNRLGDMMKIGRRGSVNIWLEVTGTQGHVAYPHLADNPMPTMVAILAELDALVLDEGTDWFQPSNLEITEFDVPNRAHNVIPGKATARISIRFNDLHSGASLSDKVIAIAEKHGGTARPVISGEPFLTPPGAFSQMIADAVKAETGIDPERSTTGGTSDARFLKDLCPVIEFGLVNATMHKTDEAVAVDDLATLTAIYRRVALAALSAKEKSLS</sequence>
<keyword evidence="7 15" id="KW-0479">Metal-binding</keyword>
<evidence type="ECO:0000256" key="14">
    <source>
        <dbReference type="ARBA" id="ARBA00051301"/>
    </source>
</evidence>
<dbReference type="Pfam" id="PF01546">
    <property type="entry name" value="Peptidase_M20"/>
    <property type="match status" value="1"/>
</dbReference>
<evidence type="ECO:0000256" key="9">
    <source>
        <dbReference type="ARBA" id="ARBA00022833"/>
    </source>
</evidence>
<evidence type="ECO:0000313" key="18">
    <source>
        <dbReference type="Proteomes" id="UP000286576"/>
    </source>
</evidence>
<dbReference type="OrthoDB" id="9809784at2"/>
<evidence type="ECO:0000256" key="12">
    <source>
        <dbReference type="ARBA" id="ARBA00023285"/>
    </source>
</evidence>
<evidence type="ECO:0000256" key="15">
    <source>
        <dbReference type="HAMAP-Rule" id="MF_01690"/>
    </source>
</evidence>
<dbReference type="SUPFAM" id="SSF55031">
    <property type="entry name" value="Bacterial exopeptidase dimerisation domain"/>
    <property type="match status" value="1"/>
</dbReference>
<comment type="catalytic activity">
    <reaction evidence="14 15">
        <text>N-succinyl-(2S,6S)-2,6-diaminopimelate + H2O = (2S,6S)-2,6-diaminopimelate + succinate</text>
        <dbReference type="Rhea" id="RHEA:22608"/>
        <dbReference type="ChEBI" id="CHEBI:15377"/>
        <dbReference type="ChEBI" id="CHEBI:30031"/>
        <dbReference type="ChEBI" id="CHEBI:57609"/>
        <dbReference type="ChEBI" id="CHEBI:58087"/>
        <dbReference type="EC" id="3.5.1.18"/>
    </reaction>
</comment>
<comment type="pathway">
    <text evidence="1 15">Amino-acid biosynthesis; L-lysine biosynthesis via DAP pathway; LL-2,6-diaminopimelate from (S)-tetrahydrodipicolinate (succinylase route): step 3/3.</text>
</comment>
<feature type="binding site" evidence="15">
    <location>
        <position position="125"/>
    </location>
    <ligand>
        <name>Zn(2+)</name>
        <dbReference type="ChEBI" id="CHEBI:29105"/>
        <label>1</label>
    </ligand>
</feature>
<dbReference type="Gene3D" id="3.40.630.10">
    <property type="entry name" value="Zn peptidases"/>
    <property type="match status" value="2"/>
</dbReference>
<dbReference type="Proteomes" id="UP000286576">
    <property type="component" value="Unassembled WGS sequence"/>
</dbReference>
<protein>
    <recommendedName>
        <fullName evidence="5 15">Succinyl-diaminopimelate desuccinylase</fullName>
        <shortName evidence="15">SDAP desuccinylase</shortName>
        <ecNumber evidence="4 15">3.5.1.18</ecNumber>
    </recommendedName>
    <alternativeName>
        <fullName evidence="13 15">N-succinyl-LL-2,6-diaminoheptanedioate amidohydrolase</fullName>
    </alternativeName>
</protein>
<evidence type="ECO:0000256" key="11">
    <source>
        <dbReference type="ARBA" id="ARBA00023154"/>
    </source>
</evidence>
<organism evidence="17 18">
    <name type="scientific">Aurantiacibacter zhengii</name>
    <dbReference type="NCBI Taxonomy" id="2307003"/>
    <lineage>
        <taxon>Bacteria</taxon>
        <taxon>Pseudomonadati</taxon>
        <taxon>Pseudomonadota</taxon>
        <taxon>Alphaproteobacteria</taxon>
        <taxon>Sphingomonadales</taxon>
        <taxon>Erythrobacteraceae</taxon>
        <taxon>Aurantiacibacter</taxon>
    </lineage>
</organism>
<feature type="binding site" evidence="15">
    <location>
        <position position="156"/>
    </location>
    <ligand>
        <name>Zn(2+)</name>
        <dbReference type="ChEBI" id="CHEBI:29105"/>
        <label>2</label>
    </ligand>
</feature>
<feature type="active site" evidence="15">
    <location>
        <position position="92"/>
    </location>
</feature>
<evidence type="ECO:0000313" key="17">
    <source>
        <dbReference type="EMBL" id="RIV85168.1"/>
    </source>
</evidence>
<evidence type="ECO:0000256" key="13">
    <source>
        <dbReference type="ARBA" id="ARBA00031891"/>
    </source>
</evidence>
<dbReference type="AlphaFoldDB" id="A0A418NR39"/>
<dbReference type="GO" id="GO:0006526">
    <property type="term" value="P:L-arginine biosynthetic process"/>
    <property type="evidence" value="ECO:0007669"/>
    <property type="project" value="TreeGrafter"/>
</dbReference>
<comment type="caution">
    <text evidence="17">The sequence shown here is derived from an EMBL/GenBank/DDBJ whole genome shotgun (WGS) entry which is preliminary data.</text>
</comment>
<dbReference type="GO" id="GO:0009014">
    <property type="term" value="F:succinyl-diaminopimelate desuccinylase activity"/>
    <property type="evidence" value="ECO:0007669"/>
    <property type="project" value="UniProtKB-UniRule"/>
</dbReference>